<dbReference type="EMBL" id="MWQY01000002">
    <property type="protein sequence ID" value="ORC37854.1"/>
    <property type="molecule type" value="Genomic_DNA"/>
</dbReference>
<dbReference type="InterPro" id="IPR036046">
    <property type="entry name" value="Acylphosphatase-like_dom_sf"/>
</dbReference>
<protein>
    <recommendedName>
        <fullName evidence="2 4">Acylphosphatase</fullName>
        <ecNumber evidence="2 4">3.6.1.7</ecNumber>
    </recommendedName>
</protein>
<keyword evidence="9" id="KW-1185">Reference proteome</keyword>
<evidence type="ECO:0000256" key="3">
    <source>
        <dbReference type="ARBA" id="ARBA00047645"/>
    </source>
</evidence>
<evidence type="ECO:0000259" key="7">
    <source>
        <dbReference type="PROSITE" id="PS51160"/>
    </source>
</evidence>
<keyword evidence="4 5" id="KW-0378">Hydrolase</keyword>
<dbReference type="PROSITE" id="PS51160">
    <property type="entry name" value="ACYLPHOSPHATASE_3"/>
    <property type="match status" value="1"/>
</dbReference>
<proteinExistence type="inferred from homology"/>
<dbReference type="InterPro" id="IPR020456">
    <property type="entry name" value="Acylphosphatase"/>
</dbReference>
<evidence type="ECO:0000256" key="5">
    <source>
        <dbReference type="RuleBase" id="RU000553"/>
    </source>
</evidence>
<dbReference type="InterPro" id="IPR001792">
    <property type="entry name" value="Acylphosphatase-like_dom"/>
</dbReference>
<dbReference type="RefSeq" id="WP_083047921.1">
    <property type="nucleotide sequence ID" value="NZ_MWQY01000002.1"/>
</dbReference>
<accession>A0A1Y1S219</accession>
<evidence type="ECO:0000313" key="8">
    <source>
        <dbReference type="EMBL" id="ORC37854.1"/>
    </source>
</evidence>
<evidence type="ECO:0000313" key="9">
    <source>
        <dbReference type="Proteomes" id="UP000192343"/>
    </source>
</evidence>
<dbReference type="InterPro" id="IPR017968">
    <property type="entry name" value="Acylphosphatase_CS"/>
</dbReference>
<dbReference type="Pfam" id="PF00708">
    <property type="entry name" value="Acylphosphatase"/>
    <property type="match status" value="1"/>
</dbReference>
<dbReference type="STRING" id="1963862.B4O97_02305"/>
<dbReference type="PROSITE" id="PS00150">
    <property type="entry name" value="ACYLPHOSPHATASE_1"/>
    <property type="match status" value="1"/>
</dbReference>
<dbReference type="NCBIfam" id="NF011000">
    <property type="entry name" value="PRK14426.1"/>
    <property type="match status" value="1"/>
</dbReference>
<gene>
    <name evidence="8" type="ORF">B4O97_02305</name>
</gene>
<name>A0A1Y1S219_9SPIO</name>
<dbReference type="Proteomes" id="UP000192343">
    <property type="component" value="Unassembled WGS sequence"/>
</dbReference>
<sequence>MGTAEDSACRFTVHGRVQGVGFRYSTVRRAQTLRLAGYVRNRADGSVEVWAEGTAGALDSLYAWLHRGPSMARVDRVDRDHFAPSGRYRGFSVTY</sequence>
<feature type="active site" evidence="4">
    <location>
        <position position="41"/>
    </location>
</feature>
<dbReference type="GO" id="GO:0003998">
    <property type="term" value="F:acylphosphatase activity"/>
    <property type="evidence" value="ECO:0007669"/>
    <property type="project" value="UniProtKB-EC"/>
</dbReference>
<dbReference type="PANTHER" id="PTHR47268">
    <property type="entry name" value="ACYLPHOSPHATASE"/>
    <property type="match status" value="1"/>
</dbReference>
<dbReference type="EC" id="3.6.1.7" evidence="2 4"/>
<reference evidence="8 9" key="1">
    <citation type="submission" date="2017-03" db="EMBL/GenBank/DDBJ databases">
        <title>Draft Genome sequence of Marispirochaeta sp. strain JC444.</title>
        <authorList>
            <person name="Shivani Y."/>
            <person name="Subhash Y."/>
            <person name="Sasikala C."/>
            <person name="Ramana C."/>
        </authorList>
    </citation>
    <scope>NUCLEOTIDE SEQUENCE [LARGE SCALE GENOMIC DNA]</scope>
    <source>
        <strain evidence="8 9">JC444</strain>
    </source>
</reference>
<organism evidence="8 9">
    <name type="scientific">Marispirochaeta aestuarii</name>
    <dbReference type="NCBI Taxonomy" id="1963862"/>
    <lineage>
        <taxon>Bacteria</taxon>
        <taxon>Pseudomonadati</taxon>
        <taxon>Spirochaetota</taxon>
        <taxon>Spirochaetia</taxon>
        <taxon>Spirochaetales</taxon>
        <taxon>Spirochaetaceae</taxon>
        <taxon>Marispirochaeta</taxon>
    </lineage>
</organism>
<dbReference type="OrthoDB" id="9808093at2"/>
<dbReference type="AlphaFoldDB" id="A0A1Y1S219"/>
<feature type="domain" description="Acylphosphatase-like" evidence="7">
    <location>
        <begin position="8"/>
        <end position="95"/>
    </location>
</feature>
<evidence type="ECO:0000256" key="6">
    <source>
        <dbReference type="RuleBase" id="RU004168"/>
    </source>
</evidence>
<evidence type="ECO:0000256" key="4">
    <source>
        <dbReference type="PROSITE-ProRule" id="PRU00520"/>
    </source>
</evidence>
<evidence type="ECO:0000256" key="1">
    <source>
        <dbReference type="ARBA" id="ARBA00005614"/>
    </source>
</evidence>
<dbReference type="SUPFAM" id="SSF54975">
    <property type="entry name" value="Acylphosphatase/BLUF domain-like"/>
    <property type="match status" value="1"/>
</dbReference>
<comment type="catalytic activity">
    <reaction evidence="3 4 5">
        <text>an acyl phosphate + H2O = a carboxylate + phosphate + H(+)</text>
        <dbReference type="Rhea" id="RHEA:14965"/>
        <dbReference type="ChEBI" id="CHEBI:15377"/>
        <dbReference type="ChEBI" id="CHEBI:15378"/>
        <dbReference type="ChEBI" id="CHEBI:29067"/>
        <dbReference type="ChEBI" id="CHEBI:43474"/>
        <dbReference type="ChEBI" id="CHEBI:59918"/>
        <dbReference type="EC" id="3.6.1.7"/>
    </reaction>
</comment>
<comment type="similarity">
    <text evidence="1 6">Belongs to the acylphosphatase family.</text>
</comment>
<dbReference type="PANTHER" id="PTHR47268:SF4">
    <property type="entry name" value="ACYLPHOSPHATASE"/>
    <property type="match status" value="1"/>
</dbReference>
<comment type="caution">
    <text evidence="8">The sequence shown here is derived from an EMBL/GenBank/DDBJ whole genome shotgun (WGS) entry which is preliminary data.</text>
</comment>
<feature type="active site" evidence="4">
    <location>
        <position position="23"/>
    </location>
</feature>
<dbReference type="Gene3D" id="3.30.70.100">
    <property type="match status" value="1"/>
</dbReference>
<evidence type="ECO:0000256" key="2">
    <source>
        <dbReference type="ARBA" id="ARBA00012150"/>
    </source>
</evidence>
<dbReference type="PROSITE" id="PS00151">
    <property type="entry name" value="ACYLPHOSPHATASE_2"/>
    <property type="match status" value="1"/>
</dbReference>